<protein>
    <submittedName>
        <fullName evidence="3">Uncharacterized protein</fullName>
    </submittedName>
</protein>
<sequence length="591" mass="65412">MAVLPPRSTLHARSEASSRAFSVIFATIALLIILVCAFWGFVLPRLRRKSQRHRSFRSTATQSYQDDHHDEPHYLNHPPVFHSSQGKLSPGVRRYNPRTESPFPRVILGSAQKTLVPPVSNTSPTISSHDLFLPSREGIQLTDRKRSLNQTGWTRRHGAEKNDIEMLLFGPETDYILPVPEPLVLKPRPAGRPPPLTRQLEKFPMPLDISGSRKTRLHFIPRSPACGTSAAILRADLADCPCNDQNLTEPSDPPASGTTTRMTGIQQRMKQTPDAYQKIDDLLYDPFVVPKSQTSRGKSHSLPVSAALNEPQPKRRRGLLRAGTVTRSQTPVAEMRDVSDKSSSASKTEDTWTKIQQTPSVQLFSRSIVFSTPPTSPLLSVNDEPMPMSRDSSHGHGIVQYTRPALWSDGKKSLIEMFCNRSDSVAPLRPQTSGNREDWRNKGSVRNHGTRHGSRPARLSLSVLSNFRAGNIGGRRHSVSSLATTPKQLISTVKGPNSIQASSTYSRDATALDFSGSPVREVTQVMENAHTTVEPKVICMELVRSKIDNWDLHTGTLAPPTVDSQGLKRADPNPGTREVTAIEVRPGPEWV</sequence>
<dbReference type="Proteomes" id="UP000288859">
    <property type="component" value="Unassembled WGS sequence"/>
</dbReference>
<dbReference type="OrthoDB" id="4114559at2759"/>
<feature type="transmembrane region" description="Helical" evidence="2">
    <location>
        <begin position="20"/>
        <end position="43"/>
    </location>
</feature>
<feature type="region of interest" description="Disordered" evidence="1">
    <location>
        <begin position="246"/>
        <end position="272"/>
    </location>
</feature>
<reference evidence="3 4" key="1">
    <citation type="submission" date="2017-03" db="EMBL/GenBank/DDBJ databases">
        <title>Genomes of endolithic fungi from Antarctica.</title>
        <authorList>
            <person name="Coleine C."/>
            <person name="Masonjones S."/>
            <person name="Stajich J.E."/>
        </authorList>
    </citation>
    <scope>NUCLEOTIDE SEQUENCE [LARGE SCALE GENOMIC DNA]</scope>
    <source>
        <strain evidence="3 4">CCFEE 6314</strain>
    </source>
</reference>
<keyword evidence="2" id="KW-1133">Transmembrane helix</keyword>
<keyword evidence="2" id="KW-0472">Membrane</keyword>
<comment type="caution">
    <text evidence="3">The sequence shown here is derived from an EMBL/GenBank/DDBJ whole genome shotgun (WGS) entry which is preliminary data.</text>
</comment>
<evidence type="ECO:0000256" key="1">
    <source>
        <dbReference type="SAM" id="MobiDB-lite"/>
    </source>
</evidence>
<dbReference type="VEuPathDB" id="FungiDB:PV10_08947"/>
<proteinExistence type="predicted"/>
<dbReference type="EMBL" id="NAJM01000025">
    <property type="protein sequence ID" value="RVX70011.1"/>
    <property type="molecule type" value="Genomic_DNA"/>
</dbReference>
<feature type="compositionally biased region" description="Polar residues" evidence="1">
    <location>
        <begin position="256"/>
        <end position="270"/>
    </location>
</feature>
<name>A0A438N2Q4_EXOME</name>
<feature type="compositionally biased region" description="Basic residues" evidence="1">
    <location>
        <begin position="443"/>
        <end position="455"/>
    </location>
</feature>
<accession>A0A438N2Q4</accession>
<keyword evidence="2" id="KW-0812">Transmembrane</keyword>
<evidence type="ECO:0000313" key="4">
    <source>
        <dbReference type="Proteomes" id="UP000288859"/>
    </source>
</evidence>
<gene>
    <name evidence="3" type="ORF">B0A52_06182</name>
</gene>
<feature type="region of interest" description="Disordered" evidence="1">
    <location>
        <begin position="332"/>
        <end position="353"/>
    </location>
</feature>
<feature type="region of interest" description="Disordered" evidence="1">
    <location>
        <begin position="425"/>
        <end position="456"/>
    </location>
</feature>
<evidence type="ECO:0000256" key="2">
    <source>
        <dbReference type="SAM" id="Phobius"/>
    </source>
</evidence>
<evidence type="ECO:0000313" key="3">
    <source>
        <dbReference type="EMBL" id="RVX70011.1"/>
    </source>
</evidence>
<feature type="region of interest" description="Disordered" evidence="1">
    <location>
        <begin position="291"/>
        <end position="316"/>
    </location>
</feature>
<dbReference type="AlphaFoldDB" id="A0A438N2Q4"/>
<organism evidence="3 4">
    <name type="scientific">Exophiala mesophila</name>
    <name type="common">Black yeast-like fungus</name>
    <dbReference type="NCBI Taxonomy" id="212818"/>
    <lineage>
        <taxon>Eukaryota</taxon>
        <taxon>Fungi</taxon>
        <taxon>Dikarya</taxon>
        <taxon>Ascomycota</taxon>
        <taxon>Pezizomycotina</taxon>
        <taxon>Eurotiomycetes</taxon>
        <taxon>Chaetothyriomycetidae</taxon>
        <taxon>Chaetothyriales</taxon>
        <taxon>Herpotrichiellaceae</taxon>
        <taxon>Exophiala</taxon>
    </lineage>
</organism>